<dbReference type="Gene3D" id="3.30.2120.10">
    <property type="entry name" value="Bacillus phage protein-like"/>
    <property type="match status" value="1"/>
</dbReference>
<dbReference type="RefSeq" id="WP_076330578.1">
    <property type="nucleotide sequence ID" value="NZ_MRTJ01000001.1"/>
</dbReference>
<dbReference type="Proteomes" id="UP000187134">
    <property type="component" value="Unassembled WGS sequence"/>
</dbReference>
<organism evidence="1 2">
    <name type="scientific">Paenibacillus amylolyticus</name>
    <dbReference type="NCBI Taxonomy" id="1451"/>
    <lineage>
        <taxon>Bacteria</taxon>
        <taxon>Bacillati</taxon>
        <taxon>Bacillota</taxon>
        <taxon>Bacilli</taxon>
        <taxon>Bacillales</taxon>
        <taxon>Paenibacillaceae</taxon>
        <taxon>Paenibacillus</taxon>
    </lineage>
</organism>
<name>A0A1R1C554_PAEAM</name>
<proteinExistence type="predicted"/>
<sequence length="115" mass="13127">MTQTAPLTREQIINEPVGKRLDAWVAKYVKFIGHTHPVEEVMQWCANYSSDHSDAWKMEASFEEHTLIREDYAIELHNVLGLMLHEPTTLGNVYQIAHATPEQRCKAALLAVLDL</sequence>
<reference evidence="1 2" key="1">
    <citation type="submission" date="2016-11" db="EMBL/GenBank/DDBJ databases">
        <title>Paenibacillus species isolates.</title>
        <authorList>
            <person name="Beno S.M."/>
        </authorList>
    </citation>
    <scope>NUCLEOTIDE SEQUENCE [LARGE SCALE GENOMIC DNA]</scope>
    <source>
        <strain evidence="1 2">FSL H8-0246</strain>
    </source>
</reference>
<dbReference type="OrthoDB" id="2661128at2"/>
<dbReference type="EMBL" id="MRTJ01000001">
    <property type="protein sequence ID" value="OMF17214.1"/>
    <property type="molecule type" value="Genomic_DNA"/>
</dbReference>
<dbReference type="InterPro" id="IPR028985">
    <property type="entry name" value="Bacillus_phage_prot-like"/>
</dbReference>
<comment type="caution">
    <text evidence="1">The sequence shown here is derived from an EMBL/GenBank/DDBJ whole genome shotgun (WGS) entry which is preliminary data.</text>
</comment>
<gene>
    <name evidence="1" type="ORF">BK131_04415</name>
</gene>
<protein>
    <submittedName>
        <fullName evidence="1">Uncharacterized protein</fullName>
    </submittedName>
</protein>
<accession>A0A1R1C554</accession>
<dbReference type="AlphaFoldDB" id="A0A1R1C554"/>
<evidence type="ECO:0000313" key="1">
    <source>
        <dbReference type="EMBL" id="OMF17214.1"/>
    </source>
</evidence>
<evidence type="ECO:0000313" key="2">
    <source>
        <dbReference type="Proteomes" id="UP000187134"/>
    </source>
</evidence>